<evidence type="ECO:0000313" key="4">
    <source>
        <dbReference type="Proteomes" id="UP000024376"/>
    </source>
</evidence>
<dbReference type="InterPro" id="IPR015797">
    <property type="entry name" value="NUDIX_hydrolase-like_dom_sf"/>
</dbReference>
<name>A0A024S8C9_HYPJR</name>
<sequence length="276" mass="30479">MASQPYPYTHSPSLSPLSTLPPQSLSTTSDPPIAHLMTSVLILRQQPHQPPSQSHPQQGTTTTTTTTQPPSPPPPQILLLRRSPTDSYPLKWETPGGSVDPTDPSILSAAARELHEEASLSNPHFHATVGMARCCSSSVNTQEEAAQMGGEWGIPPEEEDAKDVDVQGVMGLHKMKVTTFLETRNVWGKINFIATVDEGVSERVVTDPEEHTEWGWFTEDEVRRGRAWRRVVDDKHDDDGEGEGEMREKVLEFTSQAVWGSILESFRVGRDLGIIV</sequence>
<dbReference type="PANTHER" id="PTHR43736">
    <property type="entry name" value="ADP-RIBOSE PYROPHOSPHATASE"/>
    <property type="match status" value="1"/>
</dbReference>
<dbReference type="SUPFAM" id="SSF55811">
    <property type="entry name" value="Nudix"/>
    <property type="match status" value="1"/>
</dbReference>
<feature type="region of interest" description="Disordered" evidence="1">
    <location>
        <begin position="1"/>
        <end position="81"/>
    </location>
</feature>
<reference evidence="4" key="1">
    <citation type="journal article" date="2013" name="Ind. Biotechnol.">
        <title>Comparative genomics analysis of Trichoderma reesei strains.</title>
        <authorList>
            <person name="Koike H."/>
            <person name="Aerts A."/>
            <person name="LaButti K."/>
            <person name="Grigoriev I.V."/>
            <person name="Baker S.E."/>
        </authorList>
    </citation>
    <scope>NUCLEOTIDE SEQUENCE [LARGE SCALE GENOMIC DNA]</scope>
    <source>
        <strain evidence="4">ATCC 56765 / BCRC 32924 / NRRL 11460 / Rut C-30</strain>
    </source>
</reference>
<organism evidence="3 4">
    <name type="scientific">Hypocrea jecorina (strain ATCC 56765 / BCRC 32924 / NRRL 11460 / Rut C-30)</name>
    <name type="common">Trichoderma reesei</name>
    <dbReference type="NCBI Taxonomy" id="1344414"/>
    <lineage>
        <taxon>Eukaryota</taxon>
        <taxon>Fungi</taxon>
        <taxon>Dikarya</taxon>
        <taxon>Ascomycota</taxon>
        <taxon>Pezizomycotina</taxon>
        <taxon>Sordariomycetes</taxon>
        <taxon>Hypocreomycetidae</taxon>
        <taxon>Hypocreales</taxon>
        <taxon>Hypocreaceae</taxon>
        <taxon>Trichoderma</taxon>
    </lineage>
</organism>
<gene>
    <name evidence="3" type="ORF">M419DRAFT_81180</name>
</gene>
<dbReference type="PROSITE" id="PS51462">
    <property type="entry name" value="NUDIX"/>
    <property type="match status" value="1"/>
</dbReference>
<dbReference type="Gene3D" id="3.90.79.10">
    <property type="entry name" value="Nucleoside Triphosphate Pyrophosphohydrolase"/>
    <property type="match status" value="1"/>
</dbReference>
<dbReference type="Pfam" id="PF00293">
    <property type="entry name" value="NUDIX"/>
    <property type="match status" value="1"/>
</dbReference>
<protein>
    <recommendedName>
        <fullName evidence="2">Nudix hydrolase domain-containing protein</fullName>
    </recommendedName>
</protein>
<dbReference type="AlphaFoldDB" id="A0A024S8C9"/>
<feature type="domain" description="Nudix hydrolase" evidence="2">
    <location>
        <begin position="33"/>
        <end position="252"/>
    </location>
</feature>
<accession>A0A024S8C9</accession>
<evidence type="ECO:0000313" key="3">
    <source>
        <dbReference type="EMBL" id="ETS01605.1"/>
    </source>
</evidence>
<evidence type="ECO:0000259" key="2">
    <source>
        <dbReference type="PROSITE" id="PS51462"/>
    </source>
</evidence>
<dbReference type="InterPro" id="IPR000086">
    <property type="entry name" value="NUDIX_hydrolase_dom"/>
</dbReference>
<dbReference type="EMBL" id="KI911148">
    <property type="protein sequence ID" value="ETS01605.1"/>
    <property type="molecule type" value="Genomic_DNA"/>
</dbReference>
<dbReference type="PANTHER" id="PTHR43736:SF1">
    <property type="entry name" value="DIHYDRONEOPTERIN TRIPHOSPHATE DIPHOSPHATASE"/>
    <property type="match status" value="1"/>
</dbReference>
<evidence type="ECO:0000256" key="1">
    <source>
        <dbReference type="SAM" id="MobiDB-lite"/>
    </source>
</evidence>
<feature type="compositionally biased region" description="Low complexity" evidence="1">
    <location>
        <begin position="1"/>
        <end position="32"/>
    </location>
</feature>
<dbReference type="Proteomes" id="UP000024376">
    <property type="component" value="Unassembled WGS sequence"/>
</dbReference>
<dbReference type="OrthoDB" id="276276at2759"/>
<proteinExistence type="predicted"/>
<dbReference type="HOGENOM" id="CLU_067850_0_0_1"/>
<dbReference type="KEGG" id="trr:M419DRAFT_81180"/>
<dbReference type="CDD" id="cd02883">
    <property type="entry name" value="NUDIX_Hydrolase"/>
    <property type="match status" value="1"/>
</dbReference>
<feature type="compositionally biased region" description="Low complexity" evidence="1">
    <location>
        <begin position="45"/>
        <end position="68"/>
    </location>
</feature>